<dbReference type="Pfam" id="PF02719">
    <property type="entry name" value="Polysacc_synt_2"/>
    <property type="match status" value="1"/>
</dbReference>
<evidence type="ECO:0000313" key="3">
    <source>
        <dbReference type="EMBL" id="SVD56193.1"/>
    </source>
</evidence>
<organism evidence="3">
    <name type="scientific">marine metagenome</name>
    <dbReference type="NCBI Taxonomy" id="408172"/>
    <lineage>
        <taxon>unclassified sequences</taxon>
        <taxon>metagenomes</taxon>
        <taxon>ecological metagenomes</taxon>
    </lineage>
</organism>
<comment type="similarity">
    <text evidence="1">Belongs to the polysaccharide synthase family.</text>
</comment>
<name>A0A382WBL7_9ZZZZ</name>
<evidence type="ECO:0000256" key="1">
    <source>
        <dbReference type="ARBA" id="ARBA00007430"/>
    </source>
</evidence>
<dbReference type="EMBL" id="UINC01158575">
    <property type="protein sequence ID" value="SVD56193.1"/>
    <property type="molecule type" value="Genomic_DNA"/>
</dbReference>
<reference evidence="3" key="1">
    <citation type="submission" date="2018-05" db="EMBL/GenBank/DDBJ databases">
        <authorList>
            <person name="Lanie J.A."/>
            <person name="Ng W.-L."/>
            <person name="Kazmierczak K.M."/>
            <person name="Andrzejewski T.M."/>
            <person name="Davidsen T.M."/>
            <person name="Wayne K.J."/>
            <person name="Tettelin H."/>
            <person name="Glass J.I."/>
            <person name="Rusch D."/>
            <person name="Podicherti R."/>
            <person name="Tsui H.-C.T."/>
            <person name="Winkler M.E."/>
        </authorList>
    </citation>
    <scope>NUCLEOTIDE SEQUENCE</scope>
</reference>
<sequence>MRKAKRSIPPRFSKRVQLLLGDVCSSSDLKKAISVSTPDCVFHLAALKHVDLAEQDPYGTYEVNVEGTFHVLKASAGVRRFMLMSTDKSVFPGGLMGATKRMAELAVMSFARHYPECDYSIVRSGNVIGTSGSALNRFVHQIENTQEITVTHPKMARFFISNVELVSLIICAVLGKHRKRGSSISYIVDCGRPISIVDVVRRITEYFGKKVVADNPGENELVIKFTGIRGGEKLEEKMHQSSDVIDTDIEKIKIGLDDGFESTRLDLPNEFLSLPESS</sequence>
<evidence type="ECO:0000259" key="2">
    <source>
        <dbReference type="Pfam" id="PF02719"/>
    </source>
</evidence>
<dbReference type="PANTHER" id="PTHR43318:SF1">
    <property type="entry name" value="POLYSACCHARIDE BIOSYNTHESIS PROTEIN EPSC-RELATED"/>
    <property type="match status" value="1"/>
</dbReference>
<feature type="non-terminal residue" evidence="3">
    <location>
        <position position="278"/>
    </location>
</feature>
<dbReference type="InterPro" id="IPR036291">
    <property type="entry name" value="NAD(P)-bd_dom_sf"/>
</dbReference>
<protein>
    <recommendedName>
        <fullName evidence="2">Polysaccharide biosynthesis protein CapD-like domain-containing protein</fullName>
    </recommendedName>
</protein>
<feature type="domain" description="Polysaccharide biosynthesis protein CapD-like" evidence="2">
    <location>
        <begin position="12"/>
        <end position="249"/>
    </location>
</feature>
<gene>
    <name evidence="3" type="ORF">METZ01_LOCUS409047</name>
</gene>
<dbReference type="PANTHER" id="PTHR43318">
    <property type="entry name" value="UDP-N-ACETYLGLUCOSAMINE 4,6-DEHYDRATASE"/>
    <property type="match status" value="1"/>
</dbReference>
<proteinExistence type="inferred from homology"/>
<dbReference type="InterPro" id="IPR051203">
    <property type="entry name" value="Polysaccharide_Synthase-Rel"/>
</dbReference>
<dbReference type="InterPro" id="IPR003869">
    <property type="entry name" value="Polysac_CapD-like"/>
</dbReference>
<accession>A0A382WBL7</accession>
<dbReference type="SUPFAM" id="SSF51735">
    <property type="entry name" value="NAD(P)-binding Rossmann-fold domains"/>
    <property type="match status" value="1"/>
</dbReference>
<dbReference type="Gene3D" id="3.40.50.720">
    <property type="entry name" value="NAD(P)-binding Rossmann-like Domain"/>
    <property type="match status" value="1"/>
</dbReference>
<dbReference type="AlphaFoldDB" id="A0A382WBL7"/>